<feature type="region of interest" description="Disordered" evidence="2">
    <location>
        <begin position="265"/>
        <end position="311"/>
    </location>
</feature>
<dbReference type="Proteomes" id="UP000307173">
    <property type="component" value="Unassembled WGS sequence"/>
</dbReference>
<evidence type="ECO:0000256" key="2">
    <source>
        <dbReference type="SAM" id="MobiDB-lite"/>
    </source>
</evidence>
<protein>
    <recommendedName>
        <fullName evidence="3">Hap4 transcription factor heteromerisation domain-containing protein</fullName>
    </recommendedName>
</protein>
<feature type="region of interest" description="Disordered" evidence="2">
    <location>
        <begin position="1"/>
        <end position="92"/>
    </location>
</feature>
<sequence>MIIPTIPTSAFPPVNNLELSEEKNSSSPSTSSTQANNINGKCTPSTSKKWVLPPRPKPGRKSSSNNATTSITNNAAFLSSEPPERSDSISTSISHLRINSPASAPLTPDSLSPADHVSGNVIKAATATMITSSQKSSTNGASNTSISSKNATIGLNKTTARMVEIDSEIINNPIKQNILKINEENYYLKLEVIRLVSTLKSLRDDLNTTTSLTETHQDMDRKEKKIKKKIKKKSKSISSPPFKVEETDDLSKVESVDKETFVTTTTTTPKTLSPSLLFNPLQNSNMSNNSIPHSKKRSHDETNNDITNPDDDINNLIVSLVDLSHTQNSASASPQQSQNELNSDPTLVDIDIDVDDDMDMLSPVSTTPSTMFSLSLSLSTTNDTISTSIPQTIPTMQYINEQPTFELLDLPTEENLNEGKLDLKMNYELEDNDVKLPLLNTFDTLNSLDYESNFLMETTDLEKNTNISEGVSSNSLELLNFGTDEDVELEFSKFVNGERSI</sequence>
<gene>
    <name evidence="4" type="ORF">CANINC_004004</name>
</gene>
<evidence type="ECO:0000313" key="5">
    <source>
        <dbReference type="Proteomes" id="UP000307173"/>
    </source>
</evidence>
<feature type="region of interest" description="Disordered" evidence="2">
    <location>
        <begin position="215"/>
        <end position="244"/>
    </location>
</feature>
<feature type="domain" description="Hap4 transcription factor heteromerisation" evidence="3">
    <location>
        <begin position="46"/>
        <end position="61"/>
    </location>
</feature>
<feature type="compositionally biased region" description="Polar residues" evidence="2">
    <location>
        <begin position="34"/>
        <end position="48"/>
    </location>
</feature>
<keyword evidence="1" id="KW-0539">Nucleus</keyword>
<feature type="compositionally biased region" description="Low complexity" evidence="2">
    <location>
        <begin position="61"/>
        <end position="76"/>
    </location>
</feature>
<dbReference type="OrthoDB" id="5374328at2759"/>
<dbReference type="EMBL" id="SELW01000624">
    <property type="protein sequence ID" value="TID17638.1"/>
    <property type="molecule type" value="Genomic_DNA"/>
</dbReference>
<feature type="compositionally biased region" description="Polar residues" evidence="2">
    <location>
        <begin position="272"/>
        <end position="292"/>
    </location>
</feature>
<accession>A0A4T0WX99</accession>
<feature type="compositionally biased region" description="Basic residues" evidence="2">
    <location>
        <begin position="224"/>
        <end position="235"/>
    </location>
</feature>
<evidence type="ECO:0000313" key="4">
    <source>
        <dbReference type="EMBL" id="TID17638.1"/>
    </source>
</evidence>
<organism evidence="4 5">
    <name type="scientific">Pichia inconspicua</name>
    <dbReference type="NCBI Taxonomy" id="52247"/>
    <lineage>
        <taxon>Eukaryota</taxon>
        <taxon>Fungi</taxon>
        <taxon>Dikarya</taxon>
        <taxon>Ascomycota</taxon>
        <taxon>Saccharomycotina</taxon>
        <taxon>Pichiomycetes</taxon>
        <taxon>Pichiales</taxon>
        <taxon>Pichiaceae</taxon>
        <taxon>Pichia</taxon>
    </lineage>
</organism>
<dbReference type="GO" id="GO:0006355">
    <property type="term" value="P:regulation of DNA-templated transcription"/>
    <property type="evidence" value="ECO:0007669"/>
    <property type="project" value="InterPro"/>
</dbReference>
<comment type="caution">
    <text evidence="4">The sequence shown here is derived from an EMBL/GenBank/DDBJ whole genome shotgun (WGS) entry which is preliminary data.</text>
</comment>
<dbReference type="Pfam" id="PF10297">
    <property type="entry name" value="Hap4_Hap_bind"/>
    <property type="match status" value="1"/>
</dbReference>
<dbReference type="GO" id="GO:0005634">
    <property type="term" value="C:nucleus"/>
    <property type="evidence" value="ECO:0007669"/>
    <property type="project" value="InterPro"/>
</dbReference>
<evidence type="ECO:0000259" key="3">
    <source>
        <dbReference type="Pfam" id="PF10297"/>
    </source>
</evidence>
<reference evidence="4 5" key="1">
    <citation type="journal article" date="2019" name="Front. Genet.">
        <title>Whole-Genome Sequencing of the Opportunistic Yeast Pathogen Candida inconspicua Uncovers Its Hybrid Origin.</title>
        <authorList>
            <person name="Mixao V."/>
            <person name="Hansen A.P."/>
            <person name="Saus E."/>
            <person name="Boekhout T."/>
            <person name="Lass-Florl C."/>
            <person name="Gabaldon T."/>
        </authorList>
    </citation>
    <scope>NUCLEOTIDE SEQUENCE [LARGE SCALE GENOMIC DNA]</scope>
    <source>
        <strain evidence="4 5">CBS 180</strain>
    </source>
</reference>
<dbReference type="InterPro" id="IPR018287">
    <property type="entry name" value="Hap4_TF_heteromerisation"/>
</dbReference>
<name>A0A4T0WX99_9ASCO</name>
<keyword evidence="5" id="KW-1185">Reference proteome</keyword>
<proteinExistence type="predicted"/>
<evidence type="ECO:0000256" key="1">
    <source>
        <dbReference type="ARBA" id="ARBA00023242"/>
    </source>
</evidence>
<dbReference type="AlphaFoldDB" id="A0A4T0WX99"/>